<proteinExistence type="inferred from homology"/>
<evidence type="ECO:0000256" key="5">
    <source>
        <dbReference type="ARBA" id="ARBA00022989"/>
    </source>
</evidence>
<protein>
    <submittedName>
        <fullName evidence="12">Transmembrane protein 8A-like</fullName>
    </submittedName>
</protein>
<dbReference type="GeneID" id="109486746"/>
<dbReference type="GO" id="GO:0005886">
    <property type="term" value="C:plasma membrane"/>
    <property type="evidence" value="ECO:0007669"/>
    <property type="project" value="UniProtKB-SubCell"/>
</dbReference>
<evidence type="ECO:0000313" key="11">
    <source>
        <dbReference type="Proteomes" id="UP000515135"/>
    </source>
</evidence>
<feature type="transmembrane region" description="Helical" evidence="9">
    <location>
        <begin position="781"/>
        <end position="802"/>
    </location>
</feature>
<comment type="similarity">
    <text evidence="2">Belongs to the TMEM8 family.</text>
</comment>
<organism evidence="11 12">
    <name type="scientific">Branchiostoma belcheri</name>
    <name type="common">Amphioxus</name>
    <dbReference type="NCBI Taxonomy" id="7741"/>
    <lineage>
        <taxon>Eukaryota</taxon>
        <taxon>Metazoa</taxon>
        <taxon>Chordata</taxon>
        <taxon>Cephalochordata</taxon>
        <taxon>Leptocardii</taxon>
        <taxon>Amphioxiformes</taxon>
        <taxon>Branchiostomatidae</taxon>
        <taxon>Branchiostoma</taxon>
    </lineage>
</organism>
<keyword evidence="5 9" id="KW-1133">Transmembrane helix</keyword>
<feature type="disulfide bond" evidence="7">
    <location>
        <begin position="615"/>
        <end position="624"/>
    </location>
</feature>
<comment type="caution">
    <text evidence="7">Lacks conserved residue(s) required for the propagation of feature annotation.</text>
</comment>
<evidence type="ECO:0000256" key="4">
    <source>
        <dbReference type="ARBA" id="ARBA00022692"/>
    </source>
</evidence>
<feature type="domain" description="EGF-like" evidence="10">
    <location>
        <begin position="586"/>
        <end position="625"/>
    </location>
</feature>
<evidence type="ECO:0000256" key="9">
    <source>
        <dbReference type="SAM" id="Phobius"/>
    </source>
</evidence>
<feature type="transmembrane region" description="Helical" evidence="9">
    <location>
        <begin position="174"/>
        <end position="197"/>
    </location>
</feature>
<comment type="subcellular location">
    <subcellularLocation>
        <location evidence="1">Cell membrane</location>
        <topology evidence="1">Multi-pass membrane protein</topology>
    </subcellularLocation>
</comment>
<evidence type="ECO:0000256" key="8">
    <source>
        <dbReference type="SAM" id="MobiDB-lite"/>
    </source>
</evidence>
<dbReference type="Proteomes" id="UP000515135">
    <property type="component" value="Unplaced"/>
</dbReference>
<dbReference type="RefSeq" id="XP_019646192.1">
    <property type="nucleotide sequence ID" value="XM_019790633.1"/>
</dbReference>
<keyword evidence="6 9" id="KW-0472">Membrane</keyword>
<gene>
    <name evidence="12" type="primary">LOC109486746</name>
</gene>
<feature type="transmembrane region" description="Helical" evidence="9">
    <location>
        <begin position="694"/>
        <end position="717"/>
    </location>
</feature>
<feature type="transmembrane region" description="Helical" evidence="9">
    <location>
        <begin position="12"/>
        <end position="32"/>
    </location>
</feature>
<feature type="transmembrane region" description="Helical" evidence="9">
    <location>
        <begin position="746"/>
        <end position="766"/>
    </location>
</feature>
<dbReference type="OrthoDB" id="69646at2759"/>
<dbReference type="InterPro" id="IPR000742">
    <property type="entry name" value="EGF"/>
</dbReference>
<dbReference type="PROSITE" id="PS00022">
    <property type="entry name" value="EGF_1"/>
    <property type="match status" value="1"/>
</dbReference>
<accession>A0A6P5ASY1</accession>
<feature type="transmembrane region" description="Helical" evidence="9">
    <location>
        <begin position="808"/>
        <end position="827"/>
    </location>
</feature>
<dbReference type="KEGG" id="bbel:109486746"/>
<dbReference type="Pfam" id="PF12036">
    <property type="entry name" value="DUF3522"/>
    <property type="match status" value="1"/>
</dbReference>
<evidence type="ECO:0000256" key="1">
    <source>
        <dbReference type="ARBA" id="ARBA00004651"/>
    </source>
</evidence>
<feature type="region of interest" description="Disordered" evidence="8">
    <location>
        <begin position="85"/>
        <end position="130"/>
    </location>
</feature>
<keyword evidence="4 9" id="KW-0812">Transmembrane</keyword>
<reference evidence="12" key="1">
    <citation type="submission" date="2025-08" db="UniProtKB">
        <authorList>
            <consortium name="RefSeq"/>
        </authorList>
    </citation>
    <scope>IDENTIFICATION</scope>
    <source>
        <tissue evidence="12">Gonad</tissue>
    </source>
</reference>
<dbReference type="InterPro" id="IPR021910">
    <property type="entry name" value="NGX6/PGAP6/MYMK"/>
</dbReference>
<evidence type="ECO:0000259" key="10">
    <source>
        <dbReference type="PROSITE" id="PS50026"/>
    </source>
</evidence>
<evidence type="ECO:0000313" key="12">
    <source>
        <dbReference type="RefSeq" id="XP_019646192.1"/>
    </source>
</evidence>
<keyword evidence="3" id="KW-1003">Cell membrane</keyword>
<sequence>MAEDNQLLGSTLLNLSLFLSFLCPCNVVGVAVRENVEVHQTKVMHQWNGYGSAQIFHFTVPRATIVSRFELQAVKLADKEESAASCPNRTIHVPTPSPPHATMTTPSQGGPLSLATHKSSKPPMSSSTGQTAPVMCETSCVAVSCKNKVRQPVVDDCVYFATGKTAVSVPQEAVVGLAVGVPLLLLILVMAAVIVFLKRKGRSTAEHVDERRLGQRQKQDLTVSCTYMLGMIHTTVYLDEIPVLSDRGALYYKMPSSGSDIAGFRYFVPTNTLSVQVTISDCQQLPVNSTVGCPIILLLKPASLPLPGSEENSVNCSTMEEDCSIHSDTPPIQSTWYYLEVTRLPGNLTVSFNIEVEVTACDKPLDYLDETGESHLEQVNTSLPSHSHLLKKVSTHEAPMAAMARELPIKKKHRFQRALAKSTHIELTSQNTLTDQCPVIHWLQRFKSPYAFQTSFVLDELDPGVPESDRLSVFSFQVLPVEDTGGTLNIGLDIRSPDPDLVVSVRLCYRVGAPPGQDDSKVNCEADHELVANSTTEDHTWYFPFPEPGVWYLTLDKTCWNVSVLSNDSVEVNCSNLTSSLELRTEITPCINDCGQNGVCHTYYSGVFFYAACSCEDAWAGWGCTDGTNSLSYDNKLTRVLLLTLSNLMFIPAICVAIYRKFYVAALVYTFNMFFSTFYHACDEQTVRYCLTKYSLLSFCDFFASVMSFVVTLVAMAKLPEPWRGLAHMAGALGVSAGVQYDAHGLWVFAVPVGVLAVVVLISWILQCRKRKKMYPSVRRILFYLLPGTILAGTGLVTYAFFETERNYAYLHSLWHVCISGCVPLVLPSRRKKTAPASNDQSEELLDVSADYVPELRSYSAADSMLDNME</sequence>
<evidence type="ECO:0000256" key="6">
    <source>
        <dbReference type="ARBA" id="ARBA00023136"/>
    </source>
</evidence>
<dbReference type="PANTHER" id="PTHR14319">
    <property type="entry name" value="FIVE-SPAN TRANSMEMBRANE PROTEIN M83"/>
    <property type="match status" value="1"/>
</dbReference>
<keyword evidence="7" id="KW-0245">EGF-like domain</keyword>
<evidence type="ECO:0000256" key="2">
    <source>
        <dbReference type="ARBA" id="ARBA00005542"/>
    </source>
</evidence>
<dbReference type="PROSITE" id="PS50026">
    <property type="entry name" value="EGF_3"/>
    <property type="match status" value="1"/>
</dbReference>
<keyword evidence="11" id="KW-1185">Reference proteome</keyword>
<evidence type="ECO:0000256" key="7">
    <source>
        <dbReference type="PROSITE-ProRule" id="PRU00076"/>
    </source>
</evidence>
<evidence type="ECO:0000256" key="3">
    <source>
        <dbReference type="ARBA" id="ARBA00022475"/>
    </source>
</evidence>
<name>A0A6P5ASY1_BRABE</name>
<dbReference type="AlphaFoldDB" id="A0A6P5ASY1"/>
<feature type="disulfide bond" evidence="7">
    <location>
        <begin position="590"/>
        <end position="600"/>
    </location>
</feature>
<dbReference type="PANTHER" id="PTHR14319:SF3">
    <property type="entry name" value="TRANSMEMBRANE PROTEIN-LIKE PROTEIN"/>
    <property type="match status" value="1"/>
</dbReference>
<keyword evidence="7" id="KW-1015">Disulfide bond</keyword>